<sequence>MIRYLSLEEVIYIYSEIIEKTGGQAGIAAEQSLESVLEKPMVQFEGEEIYPDVFTKAAVLLYSMVTKRPFVDGNKRVALACTLVLLKANGYQIVSSQDNLIDIVQGAEAGRYHVDYLMNWFKKNTVSA</sequence>
<evidence type="ECO:0000313" key="2">
    <source>
        <dbReference type="EMBL" id="MPL65574.1"/>
    </source>
</evidence>
<dbReference type="PANTHER" id="PTHR39426">
    <property type="entry name" value="HOMOLOGY TO DEATH-ON-CURING PROTEIN OF PHAGE P1"/>
    <property type="match status" value="1"/>
</dbReference>
<organism evidence="2">
    <name type="scientific">bioreactor metagenome</name>
    <dbReference type="NCBI Taxonomy" id="1076179"/>
    <lineage>
        <taxon>unclassified sequences</taxon>
        <taxon>metagenomes</taxon>
        <taxon>ecological metagenomes</taxon>
    </lineage>
</organism>
<dbReference type="Gene3D" id="1.20.120.1870">
    <property type="entry name" value="Fic/DOC protein, Fido domain"/>
    <property type="match status" value="1"/>
</dbReference>
<dbReference type="PROSITE" id="PS51459">
    <property type="entry name" value="FIDO"/>
    <property type="match status" value="1"/>
</dbReference>
<evidence type="ECO:0000259" key="1">
    <source>
        <dbReference type="PROSITE" id="PS51459"/>
    </source>
</evidence>
<dbReference type="NCBIfam" id="TIGR01550">
    <property type="entry name" value="DOC_P1"/>
    <property type="match status" value="1"/>
</dbReference>
<dbReference type="Pfam" id="PF02661">
    <property type="entry name" value="Fic"/>
    <property type="match status" value="1"/>
</dbReference>
<feature type="domain" description="Fido" evidence="1">
    <location>
        <begin position="5"/>
        <end position="123"/>
    </location>
</feature>
<dbReference type="PIRSF" id="PIRSF018297">
    <property type="entry name" value="Doc"/>
    <property type="match status" value="1"/>
</dbReference>
<dbReference type="InterPro" id="IPR003812">
    <property type="entry name" value="Fido"/>
</dbReference>
<protein>
    <recommendedName>
        <fullName evidence="1">Fido domain-containing protein</fullName>
    </recommendedName>
</protein>
<name>A0A644TFG5_9ZZZZ</name>
<gene>
    <name evidence="2" type="ORF">SDC9_11238</name>
</gene>
<dbReference type="EMBL" id="VSSQ01000029">
    <property type="protein sequence ID" value="MPL65574.1"/>
    <property type="molecule type" value="Genomic_DNA"/>
</dbReference>
<dbReference type="InterPro" id="IPR006440">
    <property type="entry name" value="Doc"/>
</dbReference>
<proteinExistence type="predicted"/>
<accession>A0A644TFG5</accession>
<comment type="caution">
    <text evidence="2">The sequence shown here is derived from an EMBL/GenBank/DDBJ whole genome shotgun (WGS) entry which is preliminary data.</text>
</comment>
<dbReference type="SUPFAM" id="SSF140931">
    <property type="entry name" value="Fic-like"/>
    <property type="match status" value="1"/>
</dbReference>
<dbReference type="GO" id="GO:0016301">
    <property type="term" value="F:kinase activity"/>
    <property type="evidence" value="ECO:0007669"/>
    <property type="project" value="InterPro"/>
</dbReference>
<reference evidence="2" key="1">
    <citation type="submission" date="2019-08" db="EMBL/GenBank/DDBJ databases">
        <authorList>
            <person name="Kucharzyk K."/>
            <person name="Murdoch R.W."/>
            <person name="Higgins S."/>
            <person name="Loffler F."/>
        </authorList>
    </citation>
    <scope>NUCLEOTIDE SEQUENCE</scope>
</reference>
<dbReference type="InterPro" id="IPR053737">
    <property type="entry name" value="Type_II_TA_Toxin"/>
</dbReference>
<dbReference type="InterPro" id="IPR036597">
    <property type="entry name" value="Fido-like_dom_sf"/>
</dbReference>
<dbReference type="AlphaFoldDB" id="A0A644TFG5"/>
<dbReference type="PANTHER" id="PTHR39426:SF1">
    <property type="entry name" value="HOMOLOGY TO DEATH-ON-CURING PROTEIN OF PHAGE P1"/>
    <property type="match status" value="1"/>
</dbReference>